<accession>W6MNB2</accession>
<keyword evidence="2 3" id="KW-0067">ATP-binding</keyword>
<evidence type="ECO:0000256" key="4">
    <source>
        <dbReference type="SAM" id="MobiDB-lite"/>
    </source>
</evidence>
<dbReference type="PROSITE" id="PS00107">
    <property type="entry name" value="PROTEIN_KINASE_ATP"/>
    <property type="match status" value="1"/>
</dbReference>
<feature type="compositionally biased region" description="Low complexity" evidence="4">
    <location>
        <begin position="28"/>
        <end position="37"/>
    </location>
</feature>
<feature type="region of interest" description="Disordered" evidence="4">
    <location>
        <begin position="1"/>
        <end position="238"/>
    </location>
</feature>
<feature type="compositionally biased region" description="Polar residues" evidence="4">
    <location>
        <begin position="263"/>
        <end position="281"/>
    </location>
</feature>
<feature type="binding site" evidence="3">
    <location>
        <position position="567"/>
    </location>
    <ligand>
        <name>ATP</name>
        <dbReference type="ChEBI" id="CHEBI:30616"/>
    </ligand>
</feature>
<dbReference type="STRING" id="1382522.W6MNB2"/>
<feature type="compositionally biased region" description="Basic residues" evidence="4">
    <location>
        <begin position="306"/>
        <end position="315"/>
    </location>
</feature>
<dbReference type="Gene3D" id="1.10.510.10">
    <property type="entry name" value="Transferase(Phosphotransferase) domain 1"/>
    <property type="match status" value="1"/>
</dbReference>
<dbReference type="EMBL" id="HG793129">
    <property type="protein sequence ID" value="CDK28101.1"/>
    <property type="molecule type" value="Genomic_DNA"/>
</dbReference>
<dbReference type="OrthoDB" id="6513151at2759"/>
<dbReference type="InterPro" id="IPR011009">
    <property type="entry name" value="Kinase-like_dom_sf"/>
</dbReference>
<feature type="region of interest" description="Disordered" evidence="4">
    <location>
        <begin position="260"/>
        <end position="338"/>
    </location>
</feature>
<feature type="domain" description="Protein kinase" evidence="5">
    <location>
        <begin position="535"/>
        <end position="830"/>
    </location>
</feature>
<feature type="compositionally biased region" description="Polar residues" evidence="4">
    <location>
        <begin position="141"/>
        <end position="159"/>
    </location>
</feature>
<keyword evidence="1 3" id="KW-0547">Nucleotide-binding</keyword>
<dbReference type="InterPro" id="IPR008271">
    <property type="entry name" value="Ser/Thr_kinase_AS"/>
</dbReference>
<dbReference type="SMART" id="SM00220">
    <property type="entry name" value="S_TKc"/>
    <property type="match status" value="1"/>
</dbReference>
<protein>
    <recommendedName>
        <fullName evidence="5">Protein kinase domain-containing protein</fullName>
    </recommendedName>
</protein>
<feature type="region of interest" description="Disordered" evidence="4">
    <location>
        <begin position="462"/>
        <end position="491"/>
    </location>
</feature>
<dbReference type="GO" id="GO:0005737">
    <property type="term" value="C:cytoplasm"/>
    <property type="evidence" value="ECO:0007669"/>
    <property type="project" value="TreeGrafter"/>
</dbReference>
<feature type="compositionally biased region" description="Basic and acidic residues" evidence="4">
    <location>
        <begin position="16"/>
        <end position="27"/>
    </location>
</feature>
<dbReference type="PANTHER" id="PTHR24346">
    <property type="entry name" value="MAP/MICROTUBULE AFFINITY-REGULATING KINASE"/>
    <property type="match status" value="1"/>
</dbReference>
<proteinExistence type="predicted"/>
<dbReference type="PROSITE" id="PS00108">
    <property type="entry name" value="PROTEIN_KINASE_ST"/>
    <property type="match status" value="1"/>
</dbReference>
<dbReference type="GeneID" id="34521480"/>
<dbReference type="Pfam" id="PF00069">
    <property type="entry name" value="Pkinase"/>
    <property type="match status" value="1"/>
</dbReference>
<dbReference type="SUPFAM" id="SSF56112">
    <property type="entry name" value="Protein kinase-like (PK-like)"/>
    <property type="match status" value="1"/>
</dbReference>
<dbReference type="AlphaFoldDB" id="W6MNB2"/>
<reference evidence="6" key="2">
    <citation type="submission" date="2014-02" db="EMBL/GenBank/DDBJ databases">
        <title>Complete DNA sequence of /Kuraishia capsulata/ illustrates novel genomic features among budding yeasts (/Saccharomycotina/).</title>
        <authorList>
            <person name="Morales L."/>
            <person name="Noel B."/>
            <person name="Porcel B."/>
            <person name="Marcet-Houben M."/>
            <person name="Hullo M-F."/>
            <person name="Sacerdot C."/>
            <person name="Tekaia F."/>
            <person name="Leh-Louis V."/>
            <person name="Despons L."/>
            <person name="Khanna V."/>
            <person name="Aury J-M."/>
            <person name="Barbe V."/>
            <person name="Couloux A."/>
            <person name="Labadie K."/>
            <person name="Pelletier E."/>
            <person name="Souciet J-L."/>
            <person name="Boekhout T."/>
            <person name="Gabaldon T."/>
            <person name="Wincker P."/>
            <person name="Dujon B."/>
        </authorList>
    </citation>
    <scope>NUCLEOTIDE SEQUENCE</scope>
    <source>
        <strain evidence="6">CBS 1993</strain>
    </source>
</reference>
<feature type="compositionally biased region" description="Polar residues" evidence="4">
    <location>
        <begin position="207"/>
        <end position="219"/>
    </location>
</feature>
<sequence>MSLFRSTSKSSASSSDLHHYDMRDESSSLHSSASNGSTVETENGHGKPRSRSNSTKSKWRSFFGSSSSLKQDASAQEQLKQDKLRQQQLDQKLRSQVEHPGMTSHPYSPSQYPVPVRNISGRKPNAAEATSRRPSADDKASPNSHHLAQPHTQIPSQPLDNPKKLSPLNVPSSPAISFASEDKSAASSPGVGPTSPCLVTGLGVMRSKNNSTSSFSDGDQVQRIPPLKTSPSNSDLNGALNKLKLMPAVMENHLDDILDEESSGSQKSPNSAPIATAMSRNTSKRESHSASSANMGELSRSASRGRSSRLVHKFLGHGNDSDSRDSSSPPPFDNDVSLKRSNTISMSQLEAYNSHNAFFNNLKHSTSFSGLGRANSVKTMKRDGCIISYLEGTSLHYHDYCKLKKNLARTGGGIWGWKKTKDDSSPEASIENSISLIPDSYSEQLMVMKSKPENYRWNYEDLEDEDDNEDEDGDSGDDSSDGDDYDSEEDIEPIIGPDQLKLCNSMLDKIEHSEKLNKYIENNAGGRLPLCKKYGKIKGLIGKGSYGTVKLAMKINPDKSESVFAIKHLKQRANESPHHFGNRVTSEFMIASSLTHQAVINTYDLMIDPETLTYSQVMEFVPCGDLYSLINSTGGEGLSMVEADCFFKQILNAITYLHSVGISHNDLKVENLLLTSAGQLKIIDFGTSAVFKTSWEPDVQKSRGACGSEPYVAPEEYISDNEYDPRYADVWSLGIIYLIMVNGGYVWSVAKKSDDLYAKYLDTRALYNYDKKSSSHTQEAAVVRAGQFDPIESLGKGQFPHSRRYVLYNILNPDPNHRMRVSKIWKSEWVKSIQVCDAGRGFVDSHSFKLSTVMEYNGTAMASPHLSEHPTARAKSPNSKATSPKME</sequence>
<dbReference type="GO" id="GO:0030447">
    <property type="term" value="P:filamentous growth"/>
    <property type="evidence" value="ECO:0007669"/>
    <property type="project" value="UniProtKB-ARBA"/>
</dbReference>
<dbReference type="RefSeq" id="XP_022460092.1">
    <property type="nucleotide sequence ID" value="XM_022600780.1"/>
</dbReference>
<dbReference type="HOGENOM" id="CLU_325175_0_0_1"/>
<feature type="compositionally biased region" description="Basic and acidic residues" evidence="4">
    <location>
        <begin position="130"/>
        <end position="140"/>
    </location>
</feature>
<dbReference type="PROSITE" id="PS50011">
    <property type="entry name" value="PROTEIN_KINASE_DOM"/>
    <property type="match status" value="1"/>
</dbReference>
<dbReference type="Proteomes" id="UP000019384">
    <property type="component" value="Unassembled WGS sequence"/>
</dbReference>
<feature type="compositionally biased region" description="Polar residues" evidence="4">
    <location>
        <begin position="876"/>
        <end position="887"/>
    </location>
</feature>
<evidence type="ECO:0000313" key="7">
    <source>
        <dbReference type="Proteomes" id="UP000019384"/>
    </source>
</evidence>
<dbReference type="GO" id="GO:0005524">
    <property type="term" value="F:ATP binding"/>
    <property type="evidence" value="ECO:0007669"/>
    <property type="project" value="UniProtKB-UniRule"/>
</dbReference>
<dbReference type="InterPro" id="IPR000719">
    <property type="entry name" value="Prot_kinase_dom"/>
</dbReference>
<keyword evidence="7" id="KW-1185">Reference proteome</keyword>
<reference evidence="6" key="1">
    <citation type="submission" date="2013-12" db="EMBL/GenBank/DDBJ databases">
        <authorList>
            <person name="Genoscope - CEA"/>
        </authorList>
    </citation>
    <scope>NUCLEOTIDE SEQUENCE</scope>
    <source>
        <strain evidence="6">CBS 1993</strain>
    </source>
</reference>
<dbReference type="GO" id="GO:0035556">
    <property type="term" value="P:intracellular signal transduction"/>
    <property type="evidence" value="ECO:0007669"/>
    <property type="project" value="TreeGrafter"/>
</dbReference>
<evidence type="ECO:0000256" key="3">
    <source>
        <dbReference type="PROSITE-ProRule" id="PRU10141"/>
    </source>
</evidence>
<organism evidence="6 7">
    <name type="scientific">Kuraishia capsulata CBS 1993</name>
    <dbReference type="NCBI Taxonomy" id="1382522"/>
    <lineage>
        <taxon>Eukaryota</taxon>
        <taxon>Fungi</taxon>
        <taxon>Dikarya</taxon>
        <taxon>Ascomycota</taxon>
        <taxon>Saccharomycotina</taxon>
        <taxon>Pichiomycetes</taxon>
        <taxon>Pichiales</taxon>
        <taxon>Pichiaceae</taxon>
        <taxon>Kuraishia</taxon>
    </lineage>
</organism>
<gene>
    <name evidence="6" type="ORF">KUCA_T00004082001</name>
</gene>
<evidence type="ECO:0000313" key="6">
    <source>
        <dbReference type="EMBL" id="CDK28101.1"/>
    </source>
</evidence>
<evidence type="ECO:0000256" key="1">
    <source>
        <dbReference type="ARBA" id="ARBA00022741"/>
    </source>
</evidence>
<dbReference type="GO" id="GO:0004674">
    <property type="term" value="F:protein serine/threonine kinase activity"/>
    <property type="evidence" value="ECO:0007669"/>
    <property type="project" value="TreeGrafter"/>
</dbReference>
<feature type="compositionally biased region" description="Basic and acidic residues" evidence="4">
    <location>
        <begin position="79"/>
        <end position="97"/>
    </location>
</feature>
<evidence type="ECO:0000256" key="2">
    <source>
        <dbReference type="ARBA" id="ARBA00022840"/>
    </source>
</evidence>
<feature type="compositionally biased region" description="Low complexity" evidence="4">
    <location>
        <begin position="1"/>
        <end position="15"/>
    </location>
</feature>
<name>W6MNB2_9ASCO</name>
<dbReference type="PANTHER" id="PTHR24346:SF30">
    <property type="entry name" value="MATERNAL EMBRYONIC LEUCINE ZIPPER KINASE"/>
    <property type="match status" value="1"/>
</dbReference>
<dbReference type="InterPro" id="IPR017441">
    <property type="entry name" value="Protein_kinase_ATP_BS"/>
</dbReference>
<evidence type="ECO:0000259" key="5">
    <source>
        <dbReference type="PROSITE" id="PS50011"/>
    </source>
</evidence>
<feature type="region of interest" description="Disordered" evidence="4">
    <location>
        <begin position="863"/>
        <end position="887"/>
    </location>
</feature>